<dbReference type="CDD" id="cd00170">
    <property type="entry name" value="SEC14"/>
    <property type="match status" value="1"/>
</dbReference>
<dbReference type="InterPro" id="IPR009038">
    <property type="entry name" value="GOLD_dom"/>
</dbReference>
<evidence type="ECO:0000313" key="5">
    <source>
        <dbReference type="RefSeq" id="XP_012940167.1"/>
    </source>
</evidence>
<dbReference type="InterPro" id="IPR051064">
    <property type="entry name" value="SEC14/CRAL-TRIO_domain"/>
</dbReference>
<dbReference type="InterPro" id="IPR011074">
    <property type="entry name" value="CRAL/TRIO_N_dom"/>
</dbReference>
<dbReference type="PROSITE" id="PS50866">
    <property type="entry name" value="GOLD"/>
    <property type="match status" value="1"/>
</dbReference>
<dbReference type="Gene3D" id="3.40.525.10">
    <property type="entry name" value="CRAL-TRIO lipid binding domain"/>
    <property type="match status" value="1"/>
</dbReference>
<organism evidence="4 5">
    <name type="scientific">Aplysia californica</name>
    <name type="common">California sea hare</name>
    <dbReference type="NCBI Taxonomy" id="6500"/>
    <lineage>
        <taxon>Eukaryota</taxon>
        <taxon>Metazoa</taxon>
        <taxon>Spiralia</taxon>
        <taxon>Lophotrochozoa</taxon>
        <taxon>Mollusca</taxon>
        <taxon>Gastropoda</taxon>
        <taxon>Heterobranchia</taxon>
        <taxon>Euthyneura</taxon>
        <taxon>Tectipleura</taxon>
        <taxon>Aplysiida</taxon>
        <taxon>Aplysioidea</taxon>
        <taxon>Aplysiidae</taxon>
        <taxon>Aplysia</taxon>
    </lineage>
</organism>
<dbReference type="SUPFAM" id="SSF52087">
    <property type="entry name" value="CRAL/TRIO domain"/>
    <property type="match status" value="1"/>
</dbReference>
<dbReference type="SMART" id="SM00516">
    <property type="entry name" value="SEC14"/>
    <property type="match status" value="1"/>
</dbReference>
<dbReference type="Gene3D" id="2.60.120.680">
    <property type="entry name" value="GOLD domain"/>
    <property type="match status" value="1"/>
</dbReference>
<dbReference type="Pfam" id="PF00650">
    <property type="entry name" value="CRAL_TRIO"/>
    <property type="match status" value="1"/>
</dbReference>
<dbReference type="PRINTS" id="PR00180">
    <property type="entry name" value="CRETINALDHBP"/>
</dbReference>
<feature type="region of interest" description="Disordered" evidence="1">
    <location>
        <begin position="393"/>
        <end position="413"/>
    </location>
</feature>
<dbReference type="SUPFAM" id="SSF46938">
    <property type="entry name" value="CRAL/TRIO N-terminal domain"/>
    <property type="match status" value="1"/>
</dbReference>
<dbReference type="InterPro" id="IPR036865">
    <property type="entry name" value="CRAL-TRIO_dom_sf"/>
</dbReference>
<dbReference type="SUPFAM" id="SSF101576">
    <property type="entry name" value="Supernatant protein factor (SPF), C-terminal domain"/>
    <property type="match status" value="1"/>
</dbReference>
<evidence type="ECO:0000313" key="4">
    <source>
        <dbReference type="Proteomes" id="UP000694888"/>
    </source>
</evidence>
<dbReference type="PANTHER" id="PTHR23324">
    <property type="entry name" value="SEC14 RELATED PROTEIN"/>
    <property type="match status" value="1"/>
</dbReference>
<keyword evidence="4" id="KW-1185">Reference proteome</keyword>
<dbReference type="InterPro" id="IPR036273">
    <property type="entry name" value="CRAL/TRIO_N_dom_sf"/>
</dbReference>
<proteinExistence type="predicted"/>
<protein>
    <submittedName>
        <fullName evidence="5">SEC14-like protein 2</fullName>
    </submittedName>
</protein>
<dbReference type="RefSeq" id="XP_012940167.1">
    <property type="nucleotide sequence ID" value="XM_013084713.2"/>
</dbReference>
<dbReference type="Proteomes" id="UP000694888">
    <property type="component" value="Unplaced"/>
</dbReference>
<feature type="domain" description="CRAL-TRIO" evidence="2">
    <location>
        <begin position="75"/>
        <end position="248"/>
    </location>
</feature>
<evidence type="ECO:0000259" key="2">
    <source>
        <dbReference type="PROSITE" id="PS50191"/>
    </source>
</evidence>
<dbReference type="PROSITE" id="PS50191">
    <property type="entry name" value="CRAL_TRIO"/>
    <property type="match status" value="1"/>
</dbReference>
<dbReference type="InterPro" id="IPR036598">
    <property type="entry name" value="GOLD_dom_sf"/>
</dbReference>
<dbReference type="SMART" id="SM01100">
    <property type="entry name" value="CRAL_TRIO_N"/>
    <property type="match status" value="1"/>
</dbReference>
<name>A0ABM1A3M8_APLCA</name>
<feature type="domain" description="GOLD" evidence="3">
    <location>
        <begin position="269"/>
        <end position="382"/>
    </location>
</feature>
<dbReference type="InterPro" id="IPR001251">
    <property type="entry name" value="CRAL-TRIO_dom"/>
</dbReference>
<evidence type="ECO:0000256" key="1">
    <source>
        <dbReference type="SAM" id="MobiDB-lite"/>
    </source>
</evidence>
<dbReference type="PANTHER" id="PTHR23324:SF83">
    <property type="entry name" value="SEC14-LIKE PROTEIN 2"/>
    <property type="match status" value="1"/>
</dbReference>
<gene>
    <name evidence="5" type="primary">LOC101860421</name>
</gene>
<reference evidence="5" key="1">
    <citation type="submission" date="2025-08" db="UniProtKB">
        <authorList>
            <consortium name="RefSeq"/>
        </authorList>
    </citation>
    <scope>IDENTIFICATION</scope>
</reference>
<sequence length="413" mass="47392">MSGHVGNLSPKQEATLAEFKENVKDITRPHFDDHYFLRWLRARNFDLKKSEVMLRNNMKWREQNKVDTMLEWFEPPEVMLKYYTGGLFGQDKEGALIWIDPNGYIDIKGILMSMRKQEVILSKVYLLEKIYAMFEEKTKEQGRRVDQMVIIFDMEKFGLKHLWKPGVDVFTQIIAVFEDNYPETLKKTFVVNAPKIFPLAYSLLKPFLSEETHRKVTVCGSNYKEVLLQHIDADQLPAHWGGTCTDPDGNPRCPSLIIPGGQVPESYHRQNDLDDVSAFTQVSIGRGSTLKLEYVVDKPRCAIRWQFKTDGFDIGFGVLKKTADGPQKSAEMEEVVATQRVNSHMVPEDGMVQCKEAGTYVVRFDNTYSWARAKKLLYLIEVLQPQTFDLDMPKVDSSSSLASSPGDDVYKSF</sequence>
<accession>A0ABM1A3M8</accession>
<dbReference type="GeneID" id="101860421"/>
<evidence type="ECO:0000259" key="3">
    <source>
        <dbReference type="PROSITE" id="PS50866"/>
    </source>
</evidence>